<protein>
    <submittedName>
        <fullName evidence="1">Uncharacterized protein</fullName>
    </submittedName>
</protein>
<dbReference type="KEGG" id="ara:Arad_4602"/>
<dbReference type="HOGENOM" id="CLU_2730989_0_0_5"/>
<dbReference type="STRING" id="311403.Arad_4602"/>
<evidence type="ECO:0000313" key="1">
    <source>
        <dbReference type="EMBL" id="ACM28279.1"/>
    </source>
</evidence>
<organism evidence="1 2">
    <name type="scientific">Rhizobium rhizogenes (strain K84 / ATCC BAA-868)</name>
    <name type="common">Agrobacterium radiobacter</name>
    <dbReference type="NCBI Taxonomy" id="311403"/>
    <lineage>
        <taxon>Bacteria</taxon>
        <taxon>Pseudomonadati</taxon>
        <taxon>Pseudomonadota</taxon>
        <taxon>Alphaproteobacteria</taxon>
        <taxon>Hyphomicrobiales</taxon>
        <taxon>Rhizobiaceae</taxon>
        <taxon>Rhizobium/Agrobacterium group</taxon>
        <taxon>Rhizobium</taxon>
    </lineage>
</organism>
<dbReference type="EMBL" id="CP000628">
    <property type="protein sequence ID" value="ACM28279.1"/>
    <property type="molecule type" value="Genomic_DNA"/>
</dbReference>
<accession>B9JDF0</accession>
<sequence>MREQPGDAAPPFLVRTWISRHFPSGSIGYLSYYKPLKKHENEIYEAKLKRDQFSFDIPLSSFIVVMVSVFA</sequence>
<name>B9JDF0_RHIR8</name>
<dbReference type="Proteomes" id="UP000001600">
    <property type="component" value="Chromosome 1"/>
</dbReference>
<reference evidence="1 2" key="1">
    <citation type="journal article" date="2009" name="J. Bacteriol.">
        <title>Genome sequences of three Agrobacterium biovars help elucidate the evolution of multichromosome genomes in bacteria.</title>
        <authorList>
            <person name="Slater S.C."/>
            <person name="Goldman B.S."/>
            <person name="Goodner B."/>
            <person name="Setubal J.C."/>
            <person name="Farrand S.K."/>
            <person name="Nester E.W."/>
            <person name="Burr T.J."/>
            <person name="Banta L."/>
            <person name="Dickerman A.W."/>
            <person name="Paulsen I."/>
            <person name="Otten L."/>
            <person name="Suen G."/>
            <person name="Welch R."/>
            <person name="Almeida N.F."/>
            <person name="Arnold F."/>
            <person name="Burton O.T."/>
            <person name="Du Z."/>
            <person name="Ewing A."/>
            <person name="Godsy E."/>
            <person name="Heisel S."/>
            <person name="Houmiel K.L."/>
            <person name="Jhaveri J."/>
            <person name="Lu J."/>
            <person name="Miller N.M."/>
            <person name="Norton S."/>
            <person name="Chen Q."/>
            <person name="Phoolcharoen W."/>
            <person name="Ohlin V."/>
            <person name="Ondrusek D."/>
            <person name="Pride N."/>
            <person name="Stricklin S.L."/>
            <person name="Sun J."/>
            <person name="Wheeler C."/>
            <person name="Wilson L."/>
            <person name="Zhu H."/>
            <person name="Wood D.W."/>
        </authorList>
    </citation>
    <scope>NUCLEOTIDE SEQUENCE [LARGE SCALE GENOMIC DNA]</scope>
    <source>
        <strain evidence="2">K84 / ATCC BAA-868</strain>
    </source>
</reference>
<dbReference type="AlphaFoldDB" id="B9JDF0"/>
<evidence type="ECO:0000313" key="2">
    <source>
        <dbReference type="Proteomes" id="UP000001600"/>
    </source>
</evidence>
<proteinExistence type="predicted"/>
<gene>
    <name evidence="1" type="ordered locus">Arad_4602</name>
</gene>